<feature type="region of interest" description="Disordered" evidence="18">
    <location>
        <begin position="825"/>
        <end position="1014"/>
    </location>
</feature>
<evidence type="ECO:0000256" key="2">
    <source>
        <dbReference type="ARBA" id="ARBA00004236"/>
    </source>
</evidence>
<evidence type="ECO:0000259" key="20">
    <source>
        <dbReference type="PROSITE" id="PS50105"/>
    </source>
</evidence>
<dbReference type="Pfam" id="PF14604">
    <property type="entry name" value="SH3_9"/>
    <property type="match status" value="1"/>
</dbReference>
<sequence length="1232" mass="139496">MNEEESLDWLEELLEEVQLEKFFRPIRDDLHITRLSHFDYVKGEDLERIGMSRPGHRRLFDAIKKKKAARRKSWIGKILQKIDKEGERLPKPDNCPPDMYKLMQQCWALKPEDRPTFETLKEFLPKIQPPDMKALSNFDEQDKLQIKEGDVLTVIEGRADNYWWRGQNRRTRQIGQFPRNAVVSSEGSLKPNDISRPLKHSFIHTGHGDIAGNSWGFADRIDEMYLENPMIPLDKYGIVDNSNDNGDISLVKLPERSHTVPSSSRTLHGEDSCRKTNADNAVKRANTIGSPDSPSREGIRVGSSVFYVQGIHDSLKQDVLEEKSEIESEVKSEVLIDLFDSSDAQVPIDNNVSSGQSVIEDQASPPKVLPSPLAPECKRSGRYYSSIITEEDTVSARPRNIYAPLEEEMNNDQTRCYDKVSEDSQYETKLLSDARHYDQVNEEELKALPVAAFYSDVPIETTSSKAVVEPQRLYDQNRVMAAFQPPTRRYDDVASPDTLPQSKVTGTTNKPHTNPFNDTKPDTKLKSCYDDVASPQNEAEVGSSTYLYGDDIHDNKPKTTFQHKTVYDDVSVEALSIDKLGGVPSVGPAIPTRLYAQVSKERPPHVKSSSQDEKSANKSWVTFSPTPASQQVLPYALEQTTTKKKKKSEKVKKVQTKNNSTQQSVGESDNVVINRASSGAIPKNSGIDKSNHDGDTRTKMKNLTTSEKTLPIASRDKSTVSDFHEEVLKPQKVDPKNVKEKSPKSIKMSTSTSQHAPVRSTNGKDFQHKSKTSDSKPKGQLKLQPQQAQQQLVVSESDYEKLSESITKLNFEPKTEEAKQYIVAQSNAPPNHDEYTTCDTAPLIRPQSKPTRPPVAVKDRKSENKGPDFAAVARAAPHKDREEWRENFEWMEFPRKKKKNKQPVDDGPNLIEFSDSEEQDASERPKLPPRVPLSRGGNMRRHRPREDYRSDPTHQRSSAVSTPSISPLVKTMPHNPFSLTDLTQELMPPAIPPRQPLSQSSQKSATPDDEQKPCIFPIMLDGKKISSTHYFLIPAKRYTSEDWNKEASEDFQNIPSPPRSPTNLTPPLPPNTAQIKPIMRDGTQLKTTDIGTHNPLLSNPLLKHIDKKDTDVHSFSALDLTLLKPIVPHEDLSDWSRFDDDTHRQEHMKDVQTSPREQVYLVQQQVHGVTLDECHTALDRNMWNIHRAVNYLKTEQLFRLGLASREKCEKLLKTFDWNLELAGSVLMDEYTQ</sequence>
<dbReference type="InterPro" id="IPR001452">
    <property type="entry name" value="SH3_domain"/>
</dbReference>
<feature type="domain" description="SAM" evidence="20">
    <location>
        <begin position="1"/>
        <end position="58"/>
    </location>
</feature>
<dbReference type="RefSeq" id="XP_006811126.1">
    <property type="nucleotide sequence ID" value="XM_006811063.1"/>
</dbReference>
<dbReference type="InterPro" id="IPR015116">
    <property type="entry name" value="Cdc42-bd-like"/>
</dbReference>
<evidence type="ECO:0000259" key="19">
    <source>
        <dbReference type="PROSITE" id="PS50002"/>
    </source>
</evidence>
<dbReference type="InterPro" id="IPR052112">
    <property type="entry name" value="EGFR_SigReg_Kinase"/>
</dbReference>
<dbReference type="PROSITE" id="PS50105">
    <property type="entry name" value="SAM_DOMAIN"/>
    <property type="match status" value="1"/>
</dbReference>
<dbReference type="EC" id="2.7.10.2" evidence="4"/>
<evidence type="ECO:0000256" key="14">
    <source>
        <dbReference type="ARBA" id="ARBA00023137"/>
    </source>
</evidence>
<evidence type="ECO:0000256" key="9">
    <source>
        <dbReference type="ARBA" id="ARBA00022679"/>
    </source>
</evidence>
<organism evidence="21 22">
    <name type="scientific">Saccoglossus kowalevskii</name>
    <name type="common">Acorn worm</name>
    <dbReference type="NCBI Taxonomy" id="10224"/>
    <lineage>
        <taxon>Eukaryota</taxon>
        <taxon>Metazoa</taxon>
        <taxon>Hemichordata</taxon>
        <taxon>Enteropneusta</taxon>
        <taxon>Harrimaniidae</taxon>
        <taxon>Saccoglossus</taxon>
    </lineage>
</organism>
<accession>A0ABM0LTN5</accession>
<evidence type="ECO:0000256" key="7">
    <source>
        <dbReference type="ARBA" id="ARBA00022490"/>
    </source>
</evidence>
<evidence type="ECO:0000256" key="8">
    <source>
        <dbReference type="ARBA" id="ARBA00022553"/>
    </source>
</evidence>
<evidence type="ECO:0000256" key="18">
    <source>
        <dbReference type="SAM" id="MobiDB-lite"/>
    </source>
</evidence>
<keyword evidence="21" id="KW-1185">Reference proteome</keyword>
<keyword evidence="10" id="KW-0547">Nucleotide-binding</keyword>
<dbReference type="Gene3D" id="1.10.510.10">
    <property type="entry name" value="Transferase(Phosphotransferase) domain 1"/>
    <property type="match status" value="1"/>
</dbReference>
<evidence type="ECO:0000256" key="11">
    <source>
        <dbReference type="ARBA" id="ARBA00022777"/>
    </source>
</evidence>
<evidence type="ECO:0000256" key="12">
    <source>
        <dbReference type="ARBA" id="ARBA00022840"/>
    </source>
</evidence>
<feature type="compositionally biased region" description="Basic and acidic residues" evidence="18">
    <location>
        <begin position="689"/>
        <end position="698"/>
    </location>
</feature>
<dbReference type="GeneID" id="102805484"/>
<comment type="subcellular location">
    <subcellularLocation>
        <location evidence="2">Cell membrane</location>
    </subcellularLocation>
    <subcellularLocation>
        <location evidence="3">Cytoplasm</location>
    </subcellularLocation>
    <subcellularLocation>
        <location evidence="16">Endomembrane system</location>
        <topology evidence="16">Peripheral membrane protein</topology>
        <orientation evidence="16">Cytoplasmic side</orientation>
    </subcellularLocation>
    <subcellularLocation>
        <location evidence="1">Nucleus</location>
    </subcellularLocation>
</comment>
<feature type="compositionally biased region" description="Low complexity" evidence="18">
    <location>
        <begin position="778"/>
        <end position="792"/>
    </location>
</feature>
<feature type="compositionally biased region" description="Polar residues" evidence="18">
    <location>
        <begin position="996"/>
        <end position="1005"/>
    </location>
</feature>
<feature type="compositionally biased region" description="Pro residues" evidence="18">
    <location>
        <begin position="1055"/>
        <end position="1069"/>
    </location>
</feature>
<keyword evidence="7" id="KW-0963">Cytoplasm</keyword>
<dbReference type="Pfam" id="PF22931">
    <property type="entry name" value="SAM_TNK"/>
    <property type="match status" value="1"/>
</dbReference>
<evidence type="ECO:0000256" key="3">
    <source>
        <dbReference type="ARBA" id="ARBA00004496"/>
    </source>
</evidence>
<dbReference type="SMART" id="SM00326">
    <property type="entry name" value="SH3"/>
    <property type="match status" value="1"/>
</dbReference>
<keyword evidence="12" id="KW-0067">ATP-binding</keyword>
<feature type="compositionally biased region" description="Basic and acidic residues" evidence="18">
    <location>
        <begin position="877"/>
        <end position="894"/>
    </location>
</feature>
<keyword evidence="9" id="KW-0808">Transferase</keyword>
<keyword evidence="6" id="KW-1003">Cell membrane</keyword>
<feature type="compositionally biased region" description="Polar residues" evidence="18">
    <location>
        <begin position="498"/>
        <end position="517"/>
    </location>
</feature>
<dbReference type="InterPro" id="IPR037085">
    <property type="entry name" value="Cdc42-bd-like_dom_sf"/>
</dbReference>
<dbReference type="InterPro" id="IPR036028">
    <property type="entry name" value="SH3-like_dom_sf"/>
</dbReference>
<keyword evidence="14" id="KW-0829">Tyrosine-protein kinase</keyword>
<feature type="compositionally biased region" description="Polar residues" evidence="18">
    <location>
        <begin position="658"/>
        <end position="667"/>
    </location>
</feature>
<feature type="compositionally biased region" description="Basic residues" evidence="18">
    <location>
        <begin position="642"/>
        <end position="655"/>
    </location>
</feature>
<evidence type="ECO:0000256" key="10">
    <source>
        <dbReference type="ARBA" id="ARBA00022741"/>
    </source>
</evidence>
<evidence type="ECO:0000256" key="5">
    <source>
        <dbReference type="ARBA" id="ARBA00022443"/>
    </source>
</evidence>
<keyword evidence="15" id="KW-0539">Nucleus</keyword>
<dbReference type="InterPro" id="IPR001245">
    <property type="entry name" value="Ser-Thr/Tyr_kinase_cat_dom"/>
</dbReference>
<feature type="compositionally biased region" description="Basic and acidic residues" evidence="18">
    <location>
        <begin position="765"/>
        <end position="777"/>
    </location>
</feature>
<feature type="compositionally biased region" description="Polar residues" evidence="18">
    <location>
        <begin position="617"/>
        <end position="632"/>
    </location>
</feature>
<dbReference type="PANTHER" id="PTHR14254:SF2">
    <property type="entry name" value="NON-SPECIFIC PROTEIN-TYROSINE KINASE"/>
    <property type="match status" value="1"/>
</dbReference>
<feature type="region of interest" description="Disordered" evidence="18">
    <location>
        <begin position="1046"/>
        <end position="1069"/>
    </location>
</feature>
<evidence type="ECO:0000256" key="1">
    <source>
        <dbReference type="ARBA" id="ARBA00004123"/>
    </source>
</evidence>
<evidence type="ECO:0000256" key="6">
    <source>
        <dbReference type="ARBA" id="ARBA00022475"/>
    </source>
</evidence>
<dbReference type="InterPro" id="IPR055175">
    <property type="entry name" value="ACK/TNK-like_SAM"/>
</dbReference>
<feature type="compositionally biased region" description="Polar residues" evidence="18">
    <location>
        <begin position="747"/>
        <end position="764"/>
    </location>
</feature>
<keyword evidence="13" id="KW-0472">Membrane</keyword>
<dbReference type="Proteomes" id="UP000694865">
    <property type="component" value="Unplaced"/>
</dbReference>
<evidence type="ECO:0000256" key="16">
    <source>
        <dbReference type="ARBA" id="ARBA00029433"/>
    </source>
</evidence>
<feature type="compositionally biased region" description="Basic and acidic residues" evidence="18">
    <location>
        <begin position="944"/>
        <end position="954"/>
    </location>
</feature>
<feature type="region of interest" description="Disordered" evidence="18">
    <location>
        <begin position="596"/>
        <end position="796"/>
    </location>
</feature>
<dbReference type="Gene3D" id="2.30.30.40">
    <property type="entry name" value="SH3 Domains"/>
    <property type="match status" value="1"/>
</dbReference>
<dbReference type="Pfam" id="PF07714">
    <property type="entry name" value="PK_Tyr_Ser-Thr"/>
    <property type="match status" value="1"/>
</dbReference>
<evidence type="ECO:0000313" key="21">
    <source>
        <dbReference type="Proteomes" id="UP000694865"/>
    </source>
</evidence>
<dbReference type="Gene3D" id="4.10.680.10">
    <property type="entry name" value="Cdc42-like binding domain"/>
    <property type="match status" value="1"/>
</dbReference>
<keyword evidence="5 17" id="KW-0728">SH3 domain</keyword>
<dbReference type="SUPFAM" id="SSF56112">
    <property type="entry name" value="Protein kinase-like (PK-like)"/>
    <property type="match status" value="1"/>
</dbReference>
<feature type="domain" description="SH3" evidence="19">
    <location>
        <begin position="127"/>
        <end position="187"/>
    </location>
</feature>
<evidence type="ECO:0000313" key="22">
    <source>
        <dbReference type="RefSeq" id="XP_006811126.1"/>
    </source>
</evidence>
<feature type="compositionally biased region" description="Basic and acidic residues" evidence="18">
    <location>
        <begin position="857"/>
        <end position="866"/>
    </location>
</feature>
<dbReference type="PROSITE" id="PS50002">
    <property type="entry name" value="SH3"/>
    <property type="match status" value="1"/>
</dbReference>
<dbReference type="Pfam" id="PF09027">
    <property type="entry name" value="GTPase_binding"/>
    <property type="match status" value="1"/>
</dbReference>
<evidence type="ECO:0000256" key="13">
    <source>
        <dbReference type="ARBA" id="ARBA00023136"/>
    </source>
</evidence>
<feature type="compositionally biased region" description="Basic and acidic residues" evidence="18">
    <location>
        <begin position="714"/>
        <end position="743"/>
    </location>
</feature>
<dbReference type="InterPro" id="IPR001660">
    <property type="entry name" value="SAM"/>
</dbReference>
<keyword evidence="8" id="KW-0597">Phosphoprotein</keyword>
<reference evidence="22" key="1">
    <citation type="submission" date="2025-08" db="UniProtKB">
        <authorList>
            <consortium name="RefSeq"/>
        </authorList>
    </citation>
    <scope>IDENTIFICATION</scope>
    <source>
        <tissue evidence="22">Testes</tissue>
    </source>
</reference>
<dbReference type="CDD" id="cd14328">
    <property type="entry name" value="UBA_TNK1"/>
    <property type="match status" value="1"/>
</dbReference>
<proteinExistence type="predicted"/>
<dbReference type="InterPro" id="IPR011009">
    <property type="entry name" value="Kinase-like_dom_sf"/>
</dbReference>
<feature type="compositionally biased region" description="Polar residues" evidence="18">
    <location>
        <begin position="955"/>
        <end position="965"/>
    </location>
</feature>
<dbReference type="PANTHER" id="PTHR14254">
    <property type="entry name" value="GENE 33 POLYPEPTIDE"/>
    <property type="match status" value="1"/>
</dbReference>
<evidence type="ECO:0000256" key="15">
    <source>
        <dbReference type="ARBA" id="ARBA00023242"/>
    </source>
</evidence>
<protein>
    <recommendedName>
        <fullName evidence="4">non-specific protein-tyrosine kinase</fullName>
        <ecNumber evidence="4">2.7.10.2</ecNumber>
    </recommendedName>
</protein>
<gene>
    <name evidence="22" type="primary">LOC102805484</name>
</gene>
<feature type="region of interest" description="Disordered" evidence="18">
    <location>
        <begin position="488"/>
        <end position="523"/>
    </location>
</feature>
<evidence type="ECO:0000256" key="4">
    <source>
        <dbReference type="ARBA" id="ARBA00011903"/>
    </source>
</evidence>
<name>A0ABM0LTN5_SACKO</name>
<keyword evidence="11" id="KW-0418">Kinase</keyword>
<dbReference type="CDD" id="cd00174">
    <property type="entry name" value="SH3"/>
    <property type="match status" value="1"/>
</dbReference>
<feature type="compositionally biased region" description="Basic and acidic residues" evidence="18">
    <location>
        <begin position="599"/>
        <end position="616"/>
    </location>
</feature>
<dbReference type="SUPFAM" id="SSF50044">
    <property type="entry name" value="SH3-domain"/>
    <property type="match status" value="1"/>
</dbReference>
<evidence type="ECO:0000256" key="17">
    <source>
        <dbReference type="PROSITE-ProRule" id="PRU00192"/>
    </source>
</evidence>